<keyword evidence="1" id="KW-0732">Signal</keyword>
<gene>
    <name evidence="2" type="ORF">PSHT_07117</name>
</gene>
<evidence type="ECO:0000313" key="2">
    <source>
        <dbReference type="EMBL" id="POW15434.1"/>
    </source>
</evidence>
<sequence>MPTFKSYILLSLTIVASLTSKIAAEEEGPNKPTPGPPAPQQPFSCPAPFKGYCTSPYKMDGLAYYVYSRPIVNGQYDCKAYGGSNCSCCDPAKLQFIDAPDNQKVLTANFKAACSDPNKKVAKS</sequence>
<dbReference type="VEuPathDB" id="FungiDB:PSTT_03787"/>
<dbReference type="AlphaFoldDB" id="A0A2S4W0Y1"/>
<dbReference type="VEuPathDB" id="FungiDB:PSHT_07117"/>
<feature type="signal peptide" evidence="1">
    <location>
        <begin position="1"/>
        <end position="24"/>
    </location>
</feature>
<proteinExistence type="predicted"/>
<organism evidence="2 3">
    <name type="scientific">Puccinia striiformis</name>
    <dbReference type="NCBI Taxonomy" id="27350"/>
    <lineage>
        <taxon>Eukaryota</taxon>
        <taxon>Fungi</taxon>
        <taxon>Dikarya</taxon>
        <taxon>Basidiomycota</taxon>
        <taxon>Pucciniomycotina</taxon>
        <taxon>Pucciniomycetes</taxon>
        <taxon>Pucciniales</taxon>
        <taxon>Pucciniaceae</taxon>
        <taxon>Puccinia</taxon>
    </lineage>
</organism>
<accession>A0A2S4W0Y1</accession>
<dbReference type="Proteomes" id="UP000238274">
    <property type="component" value="Unassembled WGS sequence"/>
</dbReference>
<feature type="chain" id="PRO_5015577586" evidence="1">
    <location>
        <begin position="25"/>
        <end position="124"/>
    </location>
</feature>
<reference evidence="3" key="2">
    <citation type="journal article" date="2018" name="BMC Genomics">
        <title>Genomic insights into host adaptation between the wheat stripe rust pathogen (Puccinia striiformis f. sp. tritici) and the barley stripe rust pathogen (Puccinia striiformis f. sp. hordei).</title>
        <authorList>
            <person name="Xia C."/>
            <person name="Wang M."/>
            <person name="Yin C."/>
            <person name="Cornejo O.E."/>
            <person name="Hulbert S.H."/>
            <person name="Chen X."/>
        </authorList>
    </citation>
    <scope>NUCLEOTIDE SEQUENCE [LARGE SCALE GENOMIC DNA]</scope>
    <source>
        <strain evidence="3">93TX-2</strain>
    </source>
</reference>
<evidence type="ECO:0000256" key="1">
    <source>
        <dbReference type="SAM" id="SignalP"/>
    </source>
</evidence>
<reference evidence="3" key="3">
    <citation type="journal article" date="2018" name="Mol. Plant Microbe Interact.">
        <title>Genome sequence resources for the wheat stripe rust pathogen (Puccinia striiformis f. sp. tritici) and the barley stripe rust pathogen (Puccinia striiformis f. sp. hordei).</title>
        <authorList>
            <person name="Xia C."/>
            <person name="Wang M."/>
            <person name="Yin C."/>
            <person name="Cornejo O.E."/>
            <person name="Hulbert S.H."/>
            <person name="Chen X."/>
        </authorList>
    </citation>
    <scope>NUCLEOTIDE SEQUENCE [LARGE SCALE GENOMIC DNA]</scope>
    <source>
        <strain evidence="3">93TX-2</strain>
    </source>
</reference>
<dbReference type="EMBL" id="PKSM01000085">
    <property type="protein sequence ID" value="POW15434.1"/>
    <property type="molecule type" value="Genomic_DNA"/>
</dbReference>
<evidence type="ECO:0000313" key="3">
    <source>
        <dbReference type="Proteomes" id="UP000238274"/>
    </source>
</evidence>
<name>A0A2S4W0Y1_9BASI</name>
<reference evidence="2 3" key="1">
    <citation type="submission" date="2017-12" db="EMBL/GenBank/DDBJ databases">
        <title>Gene loss provides genomic basis for host adaptation in cereal stripe rust fungi.</title>
        <authorList>
            <person name="Xia C."/>
        </authorList>
    </citation>
    <scope>NUCLEOTIDE SEQUENCE [LARGE SCALE GENOMIC DNA]</scope>
    <source>
        <strain evidence="2 3">93TX-2</strain>
    </source>
</reference>
<comment type="caution">
    <text evidence="2">The sequence shown here is derived from an EMBL/GenBank/DDBJ whole genome shotgun (WGS) entry which is preliminary data.</text>
</comment>
<keyword evidence="3" id="KW-1185">Reference proteome</keyword>
<protein>
    <submittedName>
        <fullName evidence="2">Uncharacterized protein</fullName>
    </submittedName>
</protein>